<evidence type="ECO:0000313" key="1">
    <source>
        <dbReference type="EMBL" id="MBT1711190.1"/>
    </source>
</evidence>
<protein>
    <submittedName>
        <fullName evidence="1">Uncharacterized protein</fullName>
    </submittedName>
</protein>
<organism evidence="1 2">
    <name type="scientific">Dawidia cretensis</name>
    <dbReference type="NCBI Taxonomy" id="2782350"/>
    <lineage>
        <taxon>Bacteria</taxon>
        <taxon>Pseudomonadati</taxon>
        <taxon>Bacteroidota</taxon>
        <taxon>Cytophagia</taxon>
        <taxon>Cytophagales</taxon>
        <taxon>Chryseotaleaceae</taxon>
        <taxon>Dawidia</taxon>
    </lineage>
</organism>
<dbReference type="AlphaFoldDB" id="A0AAP2E1U4"/>
<proteinExistence type="predicted"/>
<name>A0AAP2E1U4_9BACT</name>
<evidence type="ECO:0000313" key="2">
    <source>
        <dbReference type="Proteomes" id="UP001319080"/>
    </source>
</evidence>
<dbReference type="RefSeq" id="WP_254086765.1">
    <property type="nucleotide sequence ID" value="NZ_JAHESE010000030.1"/>
</dbReference>
<gene>
    <name evidence="1" type="ORF">KK062_23300</name>
</gene>
<dbReference type="EMBL" id="JAHESE010000030">
    <property type="protein sequence ID" value="MBT1711190.1"/>
    <property type="molecule type" value="Genomic_DNA"/>
</dbReference>
<dbReference type="Proteomes" id="UP001319080">
    <property type="component" value="Unassembled WGS sequence"/>
</dbReference>
<sequence>MSLRRPLFALAGVLAIVVASCSVLKKNDPDEAVRAFIVAFQTSLKHADPEIFKLFETQQSHEAILSAIRVLQNKESEYIVCAMAYQNASIEYDEDVVKVTIPTVFTPRNVDDADAREESTLTLLLKQKQHALVITQLEGEEFYRSFSKLRGDIEWQTERKDAMKKRLPIYARAQEIQQQYDSVIWFTRYEDKHYYYVVNGTWEARADEYRSFVKGDPTEYKMGLVDEAGSIVIPVEYEMIGTLGFMKPHLVEVVKDGKAGHFDLTARKLIVEPAYDMLMPYEQEDIHAFTQTDTTYGWIDALFQYHEGFPSIKAEEYVRTFQFLPKDLTLDNQQTLCEIPNEEHAGIGMIIPPTYFVKLGLFEQVITGISTADMPFAGWNGYIKTGGTLLQDVTDGIRALITGITTHYTEGREEFYVSNRVTFITSANDTLGVSEIAGSGVSSLRRIRENIIEVVSTAPEYFAHDSPDEEYDIPIYTYYTLDKTGVTRIKSSREYNFTEFAELDSSYVVGNFHRWDYETETQTPSATLSLPTLQRIHDEILVSYGYRLPDSTTREYFSRYPQEIENLDEIRSKLTDLDRHNVTFLEMFMGLLQESDTKNPI</sequence>
<comment type="caution">
    <text evidence="1">The sequence shown here is derived from an EMBL/GenBank/DDBJ whole genome shotgun (WGS) entry which is preliminary data.</text>
</comment>
<accession>A0AAP2E1U4</accession>
<keyword evidence="2" id="KW-1185">Reference proteome</keyword>
<reference evidence="1 2" key="1">
    <citation type="submission" date="2021-05" db="EMBL/GenBank/DDBJ databases">
        <title>A Polyphasic approach of four new species of the genus Ohtaekwangia: Ohtaekwangia histidinii sp. nov., Ohtaekwangia cretensis sp. nov., Ohtaekwangia indiensis sp. nov., Ohtaekwangia reichenbachii sp. nov. from diverse environment.</title>
        <authorList>
            <person name="Octaviana S."/>
        </authorList>
    </citation>
    <scope>NUCLEOTIDE SEQUENCE [LARGE SCALE GENOMIC DNA]</scope>
    <source>
        <strain evidence="1 2">PWU5</strain>
    </source>
</reference>
<dbReference type="PROSITE" id="PS51257">
    <property type="entry name" value="PROKAR_LIPOPROTEIN"/>
    <property type="match status" value="1"/>
</dbReference>